<evidence type="ECO:0000256" key="1">
    <source>
        <dbReference type="ARBA" id="ARBA00001917"/>
    </source>
</evidence>
<comment type="cofactor">
    <cofactor evidence="1 9 10">
        <name>FMN</name>
        <dbReference type="ChEBI" id="CHEBI:58210"/>
    </cofactor>
</comment>
<evidence type="ECO:0000259" key="11">
    <source>
        <dbReference type="Pfam" id="PF01207"/>
    </source>
</evidence>
<feature type="site" description="Interacts with tRNA" evidence="9">
    <location>
        <position position="183"/>
    </location>
</feature>
<evidence type="ECO:0000256" key="9">
    <source>
        <dbReference type="HAMAP-Rule" id="MF_02041"/>
    </source>
</evidence>
<feature type="binding site" evidence="9">
    <location>
        <begin position="208"/>
        <end position="210"/>
    </location>
    <ligand>
        <name>FMN</name>
        <dbReference type="ChEBI" id="CHEBI:58210"/>
    </ligand>
</feature>
<organism evidence="12 13">
    <name type="scientific">Jannaschia pagri</name>
    <dbReference type="NCBI Taxonomy" id="2829797"/>
    <lineage>
        <taxon>Bacteria</taxon>
        <taxon>Pseudomonadati</taxon>
        <taxon>Pseudomonadota</taxon>
        <taxon>Alphaproteobacteria</taxon>
        <taxon>Rhodobacterales</taxon>
        <taxon>Roseobacteraceae</taxon>
        <taxon>Jannaschia</taxon>
    </lineage>
</organism>
<dbReference type="PANTHER" id="PTHR42907:SF1">
    <property type="entry name" value="FMN-LINKED OXIDOREDUCTASES SUPERFAMILY PROTEIN"/>
    <property type="match status" value="1"/>
</dbReference>
<dbReference type="Pfam" id="PF01207">
    <property type="entry name" value="Dus"/>
    <property type="match status" value="1"/>
</dbReference>
<dbReference type="Gene3D" id="3.20.20.70">
    <property type="entry name" value="Aldolase class I"/>
    <property type="match status" value="1"/>
</dbReference>
<reference evidence="12 13" key="1">
    <citation type="submission" date="2021-05" db="EMBL/GenBank/DDBJ databases">
        <title>Bacteria Genome sequencing.</title>
        <authorList>
            <person name="Takabe Y."/>
            <person name="Nakajima Y."/>
            <person name="Suzuki S."/>
            <person name="Shiozaki T."/>
        </authorList>
    </citation>
    <scope>NUCLEOTIDE SEQUENCE [LARGE SCALE GENOMIC DNA]</scope>
    <source>
        <strain evidence="12 13">AI_62</strain>
    </source>
</reference>
<comment type="similarity">
    <text evidence="9">Belongs to the Dus family. DusA subfamily.</text>
</comment>
<evidence type="ECO:0000313" key="12">
    <source>
        <dbReference type="EMBL" id="GIT95883.1"/>
    </source>
</evidence>
<proteinExistence type="inferred from homology"/>
<keyword evidence="8 9" id="KW-0560">Oxidoreductase</keyword>
<accession>A0ABQ4NNC0</accession>
<feature type="site" description="Interacts with tRNA" evidence="9">
    <location>
        <position position="93"/>
    </location>
</feature>
<dbReference type="InterPro" id="IPR001269">
    <property type="entry name" value="DUS_fam"/>
</dbReference>
<evidence type="ECO:0000256" key="2">
    <source>
        <dbReference type="ARBA" id="ARBA00022555"/>
    </source>
</evidence>
<dbReference type="PANTHER" id="PTHR42907">
    <property type="entry name" value="FMN-LINKED OXIDOREDUCTASES SUPERFAMILY PROTEIN"/>
    <property type="match status" value="1"/>
</dbReference>
<comment type="catalytic activity">
    <reaction evidence="9">
        <text>5,6-dihydrouridine(20a) in tRNA + NAD(+) = uridine(20a) in tRNA + NADH + H(+)</text>
        <dbReference type="Rhea" id="RHEA:53348"/>
        <dbReference type="Rhea" id="RHEA-COMP:13535"/>
        <dbReference type="Rhea" id="RHEA-COMP:13536"/>
        <dbReference type="ChEBI" id="CHEBI:15378"/>
        <dbReference type="ChEBI" id="CHEBI:57540"/>
        <dbReference type="ChEBI" id="CHEBI:57945"/>
        <dbReference type="ChEBI" id="CHEBI:65315"/>
        <dbReference type="ChEBI" id="CHEBI:74443"/>
    </reaction>
</comment>
<dbReference type="InterPro" id="IPR004653">
    <property type="entry name" value="DusA"/>
</dbReference>
<dbReference type="Gene3D" id="1.20.120.1460">
    <property type="match status" value="1"/>
</dbReference>
<evidence type="ECO:0000256" key="4">
    <source>
        <dbReference type="ARBA" id="ARBA00022643"/>
    </source>
</evidence>
<dbReference type="InterPro" id="IPR013785">
    <property type="entry name" value="Aldolase_TIM"/>
</dbReference>
<dbReference type="CDD" id="cd02801">
    <property type="entry name" value="DUS_like_FMN"/>
    <property type="match status" value="1"/>
</dbReference>
<feature type="binding site" evidence="9">
    <location>
        <begin position="13"/>
        <end position="15"/>
    </location>
    <ligand>
        <name>FMN</name>
        <dbReference type="ChEBI" id="CHEBI:58210"/>
    </ligand>
</feature>
<dbReference type="PIRSF" id="PIRSF006621">
    <property type="entry name" value="Dus"/>
    <property type="match status" value="1"/>
</dbReference>
<evidence type="ECO:0000256" key="7">
    <source>
        <dbReference type="ARBA" id="ARBA00022884"/>
    </source>
</evidence>
<keyword evidence="4 9" id="KW-0288">FMN</keyword>
<keyword evidence="6 9" id="KW-0521">NADP</keyword>
<feature type="domain" description="DUS-like FMN-binding" evidence="11">
    <location>
        <begin position="11"/>
        <end position="317"/>
    </location>
</feature>
<keyword evidence="2 9" id="KW-0820">tRNA-binding</keyword>
<dbReference type="SUPFAM" id="SSF51395">
    <property type="entry name" value="FMN-linked oxidoreductases"/>
    <property type="match status" value="1"/>
</dbReference>
<dbReference type="EMBL" id="BPFH01000004">
    <property type="protein sequence ID" value="GIT95883.1"/>
    <property type="molecule type" value="Genomic_DNA"/>
</dbReference>
<dbReference type="NCBIfam" id="TIGR00742">
    <property type="entry name" value="yjbN"/>
    <property type="match status" value="1"/>
</dbReference>
<feature type="site" description="Interacts with tRNA; defines subfamily-specific binding signature" evidence="9">
    <location>
        <position position="298"/>
    </location>
</feature>
<feature type="site" description="Interacts with tRNA; defines subfamily-specific binding signature" evidence="9">
    <location>
        <position position="301"/>
    </location>
</feature>
<feature type="binding site" evidence="9">
    <location>
        <position position="136"/>
    </location>
    <ligand>
        <name>FMN</name>
        <dbReference type="ChEBI" id="CHEBI:58210"/>
    </ligand>
</feature>
<sequence length="330" mass="35671">MELDTHATLSVAPMMDWTDRHCRAFHRVMSRRTLLYTEMVTAAALVRGGAVHLLDFDAAEHPVALQLGGSDPLELARATALAVERGYAEVNLNVGCPSDRVQSGHFGAVLMEQPDLVARCVAEMINAAGDVPVTVKCRIGVDDQTPEEVLPDFLARIRDAGVRRVTVHARKAWLQGLSPKENRDIPPLDYELVYRMATAFPDLHLSINGGITTLDEVAGHLRHMKGVMVGRAAYHDPAAILMRADTRIFGAESDPCPTRHDAVLAMVPHIEAHLDAGGKLGQVTRHMLGTFAGQPGARGWRRTLSEGATRPGAGIDVLHEALSCVTEAAA</sequence>
<comment type="catalytic activity">
    <reaction evidence="9">
        <text>5,6-dihydrouridine(20) in tRNA + NADP(+) = uridine(20) in tRNA + NADPH + H(+)</text>
        <dbReference type="Rhea" id="RHEA:53336"/>
        <dbReference type="Rhea" id="RHEA-COMP:13533"/>
        <dbReference type="Rhea" id="RHEA-COMP:13534"/>
        <dbReference type="ChEBI" id="CHEBI:15378"/>
        <dbReference type="ChEBI" id="CHEBI:57783"/>
        <dbReference type="ChEBI" id="CHEBI:58349"/>
        <dbReference type="ChEBI" id="CHEBI:65315"/>
        <dbReference type="ChEBI" id="CHEBI:74443"/>
        <dbReference type="EC" id="1.3.1.91"/>
    </reaction>
</comment>
<gene>
    <name evidence="9 12" type="primary">dusA</name>
    <name evidence="12" type="ORF">JANAI62_25060</name>
</gene>
<evidence type="ECO:0000256" key="5">
    <source>
        <dbReference type="ARBA" id="ARBA00022694"/>
    </source>
</evidence>
<comment type="catalytic activity">
    <reaction evidence="9">
        <text>5,6-dihydrouridine(20a) in tRNA + NADP(+) = uridine(20a) in tRNA + NADPH + H(+)</text>
        <dbReference type="Rhea" id="RHEA:53344"/>
        <dbReference type="Rhea" id="RHEA-COMP:13535"/>
        <dbReference type="Rhea" id="RHEA-COMP:13536"/>
        <dbReference type="ChEBI" id="CHEBI:15378"/>
        <dbReference type="ChEBI" id="CHEBI:57783"/>
        <dbReference type="ChEBI" id="CHEBI:58349"/>
        <dbReference type="ChEBI" id="CHEBI:65315"/>
        <dbReference type="ChEBI" id="CHEBI:74443"/>
    </reaction>
</comment>
<dbReference type="PROSITE" id="PS01136">
    <property type="entry name" value="UPF0034"/>
    <property type="match status" value="1"/>
</dbReference>
<comment type="function">
    <text evidence="9">Catalyzes the synthesis of 5,6-dihydrouridine (D), a modified base found in the D-loop of most tRNAs, via the reduction of the C5-C6 double bond in target uridines. Specifically modifies U20 and U20a in tRNAs.</text>
</comment>
<evidence type="ECO:0000313" key="13">
    <source>
        <dbReference type="Proteomes" id="UP000786693"/>
    </source>
</evidence>
<comment type="caution">
    <text evidence="12">The sequence shown here is derived from an EMBL/GenBank/DDBJ whole genome shotgun (WGS) entry which is preliminary data.</text>
</comment>
<feature type="active site" description="Proton donor" evidence="9">
    <location>
        <position position="96"/>
    </location>
</feature>
<dbReference type="EC" id="1.3.1.91" evidence="9"/>
<feature type="binding site" evidence="9">
    <location>
        <position position="66"/>
    </location>
    <ligand>
        <name>FMN</name>
        <dbReference type="ChEBI" id="CHEBI:58210"/>
    </ligand>
</feature>
<evidence type="ECO:0000256" key="8">
    <source>
        <dbReference type="ARBA" id="ARBA00023002"/>
    </source>
</evidence>
<name>A0ABQ4NNC0_9RHOB</name>
<comment type="similarity">
    <text evidence="10">Belongs to the dus family.</text>
</comment>
<feature type="binding site" evidence="9">
    <location>
        <position position="168"/>
    </location>
    <ligand>
        <name>FMN</name>
        <dbReference type="ChEBI" id="CHEBI:58210"/>
    </ligand>
</feature>
<protein>
    <recommendedName>
        <fullName evidence="9">tRNA-dihydrouridine(20/20a) synthase</fullName>
        <ecNumber evidence="9">1.3.1.91</ecNumber>
    </recommendedName>
    <alternativeName>
        <fullName evidence="9">U20-specific dihydrouridine synthase</fullName>
        <shortName evidence="9">U20-specific Dus</shortName>
    </alternativeName>
    <alternativeName>
        <fullName evidence="9">tRNA-dihydrouridine synthase A</fullName>
    </alternativeName>
</protein>
<comment type="catalytic activity">
    <reaction evidence="9">
        <text>5,6-dihydrouridine(20) in tRNA + NAD(+) = uridine(20) in tRNA + NADH + H(+)</text>
        <dbReference type="Rhea" id="RHEA:53340"/>
        <dbReference type="Rhea" id="RHEA-COMP:13533"/>
        <dbReference type="Rhea" id="RHEA-COMP:13534"/>
        <dbReference type="ChEBI" id="CHEBI:15378"/>
        <dbReference type="ChEBI" id="CHEBI:57540"/>
        <dbReference type="ChEBI" id="CHEBI:57945"/>
        <dbReference type="ChEBI" id="CHEBI:65315"/>
        <dbReference type="ChEBI" id="CHEBI:74443"/>
        <dbReference type="EC" id="1.3.1.91"/>
    </reaction>
</comment>
<dbReference type="RefSeq" id="WP_220749370.1">
    <property type="nucleotide sequence ID" value="NZ_BPFH01000004.1"/>
</dbReference>
<feature type="site" description="Interacts with tRNA; defines subfamily-specific binding signature" evidence="9">
    <location>
        <position position="180"/>
    </location>
</feature>
<dbReference type="NCBIfam" id="NF008774">
    <property type="entry name" value="PRK11815.1"/>
    <property type="match status" value="1"/>
</dbReference>
<feature type="binding site" evidence="9">
    <location>
        <begin position="230"/>
        <end position="231"/>
    </location>
    <ligand>
        <name>FMN</name>
        <dbReference type="ChEBI" id="CHEBI:58210"/>
    </ligand>
</feature>
<dbReference type="InterPro" id="IPR035587">
    <property type="entry name" value="DUS-like_FMN-bd"/>
</dbReference>
<evidence type="ECO:0000256" key="3">
    <source>
        <dbReference type="ARBA" id="ARBA00022630"/>
    </source>
</evidence>
<keyword evidence="7 9" id="KW-0694">RNA-binding</keyword>
<evidence type="ECO:0000256" key="6">
    <source>
        <dbReference type="ARBA" id="ARBA00022857"/>
    </source>
</evidence>
<dbReference type="HAMAP" id="MF_02041">
    <property type="entry name" value="DusA_subfam"/>
    <property type="match status" value="1"/>
</dbReference>
<dbReference type="InterPro" id="IPR018517">
    <property type="entry name" value="tRNA_hU_synthase_CS"/>
</dbReference>
<dbReference type="Proteomes" id="UP000786693">
    <property type="component" value="Unassembled WGS sequence"/>
</dbReference>
<keyword evidence="5 9" id="KW-0819">tRNA processing</keyword>
<evidence type="ECO:0000256" key="10">
    <source>
        <dbReference type="PIRNR" id="PIRNR006621"/>
    </source>
</evidence>
<keyword evidence="3 9" id="KW-0285">Flavoprotein</keyword>
<keyword evidence="13" id="KW-1185">Reference proteome</keyword>